<dbReference type="PROSITE" id="PS00134">
    <property type="entry name" value="TRYPSIN_HIS"/>
    <property type="match status" value="1"/>
</dbReference>
<dbReference type="Gene3D" id="2.40.10.10">
    <property type="entry name" value="Trypsin-like serine proteases"/>
    <property type="match status" value="2"/>
</dbReference>
<dbReference type="Proteomes" id="UP000024635">
    <property type="component" value="Unassembled WGS sequence"/>
</dbReference>
<sequence>MRVCATIISLFLLIAIANCRMITEEDNMKLKKRCGREKKGIPKFIAAGGLPVEQDEYPFMATLRYRTADRVHMCGGSLISPYHVLTAAHCVMQFNITKLCNNTSGHKGYHITYNNELSNWTIYIGSTCRHPEYCLPPREISRFVYLTDYYPCVQGKDLAIIHLENEVSEVEGVPICIAERDEAINVLLHAAGTGYNPDRKIKQDYGLRKVRLFRAQESEDHIKTVERDSALCKGDSGGPLFQINEEGQKVQFGVASTVDPECGEKHEYMTNFFTDVRKHLDWICIHTGRSTVFVRDPTHTTVEDVNL</sequence>
<evidence type="ECO:0000256" key="1">
    <source>
        <dbReference type="SAM" id="SignalP"/>
    </source>
</evidence>
<dbReference type="InterPro" id="IPR001254">
    <property type="entry name" value="Trypsin_dom"/>
</dbReference>
<dbReference type="SMART" id="SM00020">
    <property type="entry name" value="Tryp_SPc"/>
    <property type="match status" value="1"/>
</dbReference>
<dbReference type="Pfam" id="PF00089">
    <property type="entry name" value="Trypsin"/>
    <property type="match status" value="1"/>
</dbReference>
<dbReference type="PANTHER" id="PTHR24260:SF136">
    <property type="entry name" value="GH08193P-RELATED"/>
    <property type="match status" value="1"/>
</dbReference>
<dbReference type="STRING" id="53326.A0A016UIH6"/>
<keyword evidence="4" id="KW-1185">Reference proteome</keyword>
<feature type="chain" id="PRO_5001488784" description="Peptidase S1 domain-containing protein" evidence="1">
    <location>
        <begin position="20"/>
        <end position="307"/>
    </location>
</feature>
<keyword evidence="1" id="KW-0732">Signal</keyword>
<accession>A0A016UIH6</accession>
<comment type="caution">
    <text evidence="3">The sequence shown here is derived from an EMBL/GenBank/DDBJ whole genome shotgun (WGS) entry which is preliminary data.</text>
</comment>
<dbReference type="OrthoDB" id="7754674at2759"/>
<evidence type="ECO:0000313" key="4">
    <source>
        <dbReference type="Proteomes" id="UP000024635"/>
    </source>
</evidence>
<dbReference type="PRINTS" id="PR00722">
    <property type="entry name" value="CHYMOTRYPSIN"/>
</dbReference>
<dbReference type="InterPro" id="IPR043504">
    <property type="entry name" value="Peptidase_S1_PA_chymotrypsin"/>
</dbReference>
<reference evidence="4" key="1">
    <citation type="journal article" date="2015" name="Nat. Genet.">
        <title>The genome and transcriptome of the zoonotic hookworm Ancylostoma ceylanicum identify infection-specific gene families.</title>
        <authorList>
            <person name="Schwarz E.M."/>
            <person name="Hu Y."/>
            <person name="Antoshechkin I."/>
            <person name="Miller M.M."/>
            <person name="Sternberg P.W."/>
            <person name="Aroian R.V."/>
        </authorList>
    </citation>
    <scope>NUCLEOTIDE SEQUENCE</scope>
    <source>
        <strain evidence="4">HY135</strain>
    </source>
</reference>
<dbReference type="PANTHER" id="PTHR24260">
    <property type="match status" value="1"/>
</dbReference>
<dbReference type="GO" id="GO:0004252">
    <property type="term" value="F:serine-type endopeptidase activity"/>
    <property type="evidence" value="ECO:0007669"/>
    <property type="project" value="InterPro"/>
</dbReference>
<dbReference type="InterPro" id="IPR001314">
    <property type="entry name" value="Peptidase_S1A"/>
</dbReference>
<name>A0A016UIH6_9BILA</name>
<dbReference type="PROSITE" id="PS50240">
    <property type="entry name" value="TRYPSIN_DOM"/>
    <property type="match status" value="1"/>
</dbReference>
<gene>
    <name evidence="3" type="primary">Acey_s0038.g3556</name>
    <name evidence="3" type="ORF">Y032_0038g3556</name>
</gene>
<dbReference type="SUPFAM" id="SSF50494">
    <property type="entry name" value="Trypsin-like serine proteases"/>
    <property type="match status" value="1"/>
</dbReference>
<organism evidence="3 4">
    <name type="scientific">Ancylostoma ceylanicum</name>
    <dbReference type="NCBI Taxonomy" id="53326"/>
    <lineage>
        <taxon>Eukaryota</taxon>
        <taxon>Metazoa</taxon>
        <taxon>Ecdysozoa</taxon>
        <taxon>Nematoda</taxon>
        <taxon>Chromadorea</taxon>
        <taxon>Rhabditida</taxon>
        <taxon>Rhabditina</taxon>
        <taxon>Rhabditomorpha</taxon>
        <taxon>Strongyloidea</taxon>
        <taxon>Ancylostomatidae</taxon>
        <taxon>Ancylostomatinae</taxon>
        <taxon>Ancylostoma</taxon>
    </lineage>
</organism>
<dbReference type="InterPro" id="IPR009003">
    <property type="entry name" value="Peptidase_S1_PA"/>
</dbReference>
<dbReference type="GO" id="GO:0006508">
    <property type="term" value="P:proteolysis"/>
    <property type="evidence" value="ECO:0007669"/>
    <property type="project" value="InterPro"/>
</dbReference>
<evidence type="ECO:0000259" key="2">
    <source>
        <dbReference type="PROSITE" id="PS50240"/>
    </source>
</evidence>
<feature type="signal peptide" evidence="1">
    <location>
        <begin position="1"/>
        <end position="19"/>
    </location>
</feature>
<dbReference type="InterPro" id="IPR018114">
    <property type="entry name" value="TRYPSIN_HIS"/>
</dbReference>
<dbReference type="EMBL" id="JARK01001374">
    <property type="protein sequence ID" value="EYC14980.1"/>
    <property type="molecule type" value="Genomic_DNA"/>
</dbReference>
<proteinExistence type="predicted"/>
<evidence type="ECO:0000313" key="3">
    <source>
        <dbReference type="EMBL" id="EYC14980.1"/>
    </source>
</evidence>
<dbReference type="AlphaFoldDB" id="A0A016UIH6"/>
<dbReference type="InterPro" id="IPR051333">
    <property type="entry name" value="CLIP_Serine_Protease"/>
</dbReference>
<feature type="domain" description="Peptidase S1" evidence="2">
    <location>
        <begin position="46"/>
        <end position="288"/>
    </location>
</feature>
<protein>
    <recommendedName>
        <fullName evidence="2">Peptidase S1 domain-containing protein</fullName>
    </recommendedName>
</protein>